<feature type="region of interest" description="Disordered" evidence="2">
    <location>
        <begin position="1"/>
        <end position="51"/>
    </location>
</feature>
<feature type="compositionally biased region" description="Acidic residues" evidence="2">
    <location>
        <begin position="227"/>
        <end position="241"/>
    </location>
</feature>
<evidence type="ECO:0000256" key="1">
    <source>
        <dbReference type="SAM" id="Coils"/>
    </source>
</evidence>
<proteinExistence type="predicted"/>
<dbReference type="Proteomes" id="UP000318571">
    <property type="component" value="Chromosome 8"/>
</dbReference>
<feature type="compositionally biased region" description="Polar residues" evidence="2">
    <location>
        <begin position="382"/>
        <end position="391"/>
    </location>
</feature>
<feature type="region of interest" description="Disordered" evidence="2">
    <location>
        <begin position="223"/>
        <end position="462"/>
    </location>
</feature>
<reference evidence="3 4" key="1">
    <citation type="journal article" date="2018" name="Nat. Ecol. Evol.">
        <title>Genomic signatures of mitonuclear coevolution across populations of Tigriopus californicus.</title>
        <authorList>
            <person name="Barreto F.S."/>
            <person name="Watson E.T."/>
            <person name="Lima T.G."/>
            <person name="Willett C.S."/>
            <person name="Edmands S."/>
            <person name="Li W."/>
            <person name="Burton R.S."/>
        </authorList>
    </citation>
    <scope>NUCLEOTIDE SEQUENCE [LARGE SCALE GENOMIC DNA]</scope>
    <source>
        <strain evidence="3 4">San Diego</strain>
    </source>
</reference>
<comment type="caution">
    <text evidence="3">The sequence shown here is derived from an EMBL/GenBank/DDBJ whole genome shotgun (WGS) entry which is preliminary data.</text>
</comment>
<dbReference type="AlphaFoldDB" id="A0A553N9K7"/>
<accession>A0A553N9K7</accession>
<feature type="non-terminal residue" evidence="3">
    <location>
        <position position="617"/>
    </location>
</feature>
<feature type="coiled-coil region" evidence="1">
    <location>
        <begin position="174"/>
        <end position="208"/>
    </location>
</feature>
<evidence type="ECO:0000256" key="2">
    <source>
        <dbReference type="SAM" id="MobiDB-lite"/>
    </source>
</evidence>
<feature type="compositionally biased region" description="Basic residues" evidence="2">
    <location>
        <begin position="562"/>
        <end position="576"/>
    </location>
</feature>
<protein>
    <submittedName>
        <fullName evidence="3">Uncharacterized protein</fullName>
    </submittedName>
</protein>
<feature type="compositionally biased region" description="Basic and acidic residues" evidence="2">
    <location>
        <begin position="439"/>
        <end position="452"/>
    </location>
</feature>
<dbReference type="EMBL" id="VCGU01000459">
    <property type="protein sequence ID" value="TRY62079.1"/>
    <property type="molecule type" value="Genomic_DNA"/>
</dbReference>
<sequence length="617" mass="70349">QWESTNAGDRGYNNWEAARNSGPVPPHLNDANALATTTHHQHDGSMEGQEPPFQRHRLLESQDEPFHRYPSHDGQQEEAFHQDHFRHPQQQRPSIGTQYLNQISNIFSEEDPRGNNQHQYHEPPPPQQQQHQQQQHQRNDEPADWDQSNQSEAPDMTRLPLVNIDHLYLPFFNDARAEKNVNEGEANADEIEQELDQNIHDYVEQREREKRLRNLRFETRNRKHDISEDEPEEDESEDESEHSDKRNANNEELDDYPMVIRYHNNGSHPRSRTVQKRIRPRTSKPFRPYPERGSSRPPSTRPSDNRPYPSNPLEDDNIRVHVYGSYKGPAPPSGSHTSTLVPNYGPAPDPRRSVVTDDEDDDENESPSVPLIPGQAAPPIHSQVSRVYNQPEQRRRKPPSHSQRVRPEKRNLTPQAKYDRQIQSGGDDNDDDDSDNDSNEEKKKGQAEDKPEITVNNHQPQFPPNTNYPAFPLHFPTFNPRPQQSPGGLFVHQIPPSAKPLVIVPINKIPGLTTTTLDQSQEPRSLVYGGGGGGVGAGALGGGHHLPHHHHQPQLHPALSSKKSHHHYGPSRHGRANIKAYRGPSQKLKSSHGYASYFAPWGYSSYVPTDSKPKKKY</sequence>
<feature type="compositionally biased region" description="Acidic residues" evidence="2">
    <location>
        <begin position="356"/>
        <end position="365"/>
    </location>
</feature>
<evidence type="ECO:0000313" key="3">
    <source>
        <dbReference type="EMBL" id="TRY62079.1"/>
    </source>
</evidence>
<keyword evidence="4" id="KW-1185">Reference proteome</keyword>
<gene>
    <name evidence="3" type="ORF">TCAL_06239</name>
</gene>
<name>A0A553N9K7_TIGCA</name>
<feature type="compositionally biased region" description="Low complexity" evidence="2">
    <location>
        <begin position="295"/>
        <end position="307"/>
    </location>
</feature>
<feature type="compositionally biased region" description="Basic residues" evidence="2">
    <location>
        <begin position="269"/>
        <end position="284"/>
    </location>
</feature>
<keyword evidence="1" id="KW-0175">Coiled coil</keyword>
<feature type="non-terminal residue" evidence="3">
    <location>
        <position position="1"/>
    </location>
</feature>
<feature type="region of interest" description="Disordered" evidence="2">
    <location>
        <begin position="598"/>
        <end position="617"/>
    </location>
</feature>
<organism evidence="3 4">
    <name type="scientific">Tigriopus californicus</name>
    <name type="common">Marine copepod</name>
    <dbReference type="NCBI Taxonomy" id="6832"/>
    <lineage>
        <taxon>Eukaryota</taxon>
        <taxon>Metazoa</taxon>
        <taxon>Ecdysozoa</taxon>
        <taxon>Arthropoda</taxon>
        <taxon>Crustacea</taxon>
        <taxon>Multicrustacea</taxon>
        <taxon>Hexanauplia</taxon>
        <taxon>Copepoda</taxon>
        <taxon>Harpacticoida</taxon>
        <taxon>Harpacticidae</taxon>
        <taxon>Tigriopus</taxon>
    </lineage>
</organism>
<feature type="compositionally biased region" description="Acidic residues" evidence="2">
    <location>
        <begin position="427"/>
        <end position="438"/>
    </location>
</feature>
<evidence type="ECO:0000313" key="4">
    <source>
        <dbReference type="Proteomes" id="UP000318571"/>
    </source>
</evidence>
<feature type="region of interest" description="Disordered" evidence="2">
    <location>
        <begin position="108"/>
        <end position="155"/>
    </location>
</feature>
<feature type="region of interest" description="Disordered" evidence="2">
    <location>
        <begin position="537"/>
        <end position="590"/>
    </location>
</feature>